<dbReference type="EMBL" id="PKPP01001286">
    <property type="protein sequence ID" value="PWA83941.1"/>
    <property type="molecule type" value="Genomic_DNA"/>
</dbReference>
<feature type="compositionally biased region" description="Polar residues" evidence="1">
    <location>
        <begin position="1"/>
        <end position="22"/>
    </location>
</feature>
<dbReference type="Proteomes" id="UP000245207">
    <property type="component" value="Unassembled WGS sequence"/>
</dbReference>
<name>A0A2U1PDU6_ARTAN</name>
<gene>
    <name evidence="2" type="ORF">CTI12_AA103920</name>
</gene>
<evidence type="ECO:0000313" key="3">
    <source>
        <dbReference type="Proteomes" id="UP000245207"/>
    </source>
</evidence>
<comment type="caution">
    <text evidence="2">The sequence shown here is derived from an EMBL/GenBank/DDBJ whole genome shotgun (WGS) entry which is preliminary data.</text>
</comment>
<keyword evidence="3" id="KW-1185">Reference proteome</keyword>
<protein>
    <submittedName>
        <fullName evidence="2">Uncharacterized protein</fullName>
    </submittedName>
</protein>
<accession>A0A2U1PDU6</accession>
<sequence>MANTPNHIQTDKQQPTLNNSCGEESKCTDKGKDHQVYLPYVDGSDFLFLPHNERRLPFLNDYRLHLVCHCYSLFEVESIPPPPPAAAEDDHIIPIADEAAEPTGLGLFITDGKWAEKFH</sequence>
<reference evidence="2 3" key="1">
    <citation type="journal article" date="2018" name="Mol. Plant">
        <title>The genome of Artemisia annua provides insight into the evolution of Asteraceae family and artemisinin biosynthesis.</title>
        <authorList>
            <person name="Shen Q."/>
            <person name="Zhang L."/>
            <person name="Liao Z."/>
            <person name="Wang S."/>
            <person name="Yan T."/>
            <person name="Shi P."/>
            <person name="Liu M."/>
            <person name="Fu X."/>
            <person name="Pan Q."/>
            <person name="Wang Y."/>
            <person name="Lv Z."/>
            <person name="Lu X."/>
            <person name="Zhang F."/>
            <person name="Jiang W."/>
            <person name="Ma Y."/>
            <person name="Chen M."/>
            <person name="Hao X."/>
            <person name="Li L."/>
            <person name="Tang Y."/>
            <person name="Lv G."/>
            <person name="Zhou Y."/>
            <person name="Sun X."/>
            <person name="Brodelius P.E."/>
            <person name="Rose J.K.C."/>
            <person name="Tang K."/>
        </authorList>
    </citation>
    <scope>NUCLEOTIDE SEQUENCE [LARGE SCALE GENOMIC DNA]</scope>
    <source>
        <strain evidence="3">cv. Huhao1</strain>
        <tissue evidence="2">Leaf</tissue>
    </source>
</reference>
<proteinExistence type="predicted"/>
<organism evidence="2 3">
    <name type="scientific">Artemisia annua</name>
    <name type="common">Sweet wormwood</name>
    <dbReference type="NCBI Taxonomy" id="35608"/>
    <lineage>
        <taxon>Eukaryota</taxon>
        <taxon>Viridiplantae</taxon>
        <taxon>Streptophyta</taxon>
        <taxon>Embryophyta</taxon>
        <taxon>Tracheophyta</taxon>
        <taxon>Spermatophyta</taxon>
        <taxon>Magnoliopsida</taxon>
        <taxon>eudicotyledons</taxon>
        <taxon>Gunneridae</taxon>
        <taxon>Pentapetalae</taxon>
        <taxon>asterids</taxon>
        <taxon>campanulids</taxon>
        <taxon>Asterales</taxon>
        <taxon>Asteraceae</taxon>
        <taxon>Asteroideae</taxon>
        <taxon>Anthemideae</taxon>
        <taxon>Artemisiinae</taxon>
        <taxon>Artemisia</taxon>
    </lineage>
</organism>
<evidence type="ECO:0000313" key="2">
    <source>
        <dbReference type="EMBL" id="PWA83941.1"/>
    </source>
</evidence>
<evidence type="ECO:0000256" key="1">
    <source>
        <dbReference type="SAM" id="MobiDB-lite"/>
    </source>
</evidence>
<feature type="region of interest" description="Disordered" evidence="1">
    <location>
        <begin position="1"/>
        <end position="30"/>
    </location>
</feature>
<dbReference type="AlphaFoldDB" id="A0A2U1PDU6"/>